<evidence type="ECO:0000256" key="5">
    <source>
        <dbReference type="ARBA" id="ARBA00022825"/>
    </source>
</evidence>
<dbReference type="InterPro" id="IPR023828">
    <property type="entry name" value="Peptidase_S8_Ser-AS"/>
</dbReference>
<dbReference type="Gene3D" id="3.30.70.80">
    <property type="entry name" value="Peptidase S8 propeptide/proteinase inhibitor I9"/>
    <property type="match status" value="1"/>
</dbReference>
<evidence type="ECO:0000256" key="7">
    <source>
        <dbReference type="RuleBase" id="RU003355"/>
    </source>
</evidence>
<evidence type="ECO:0000256" key="2">
    <source>
        <dbReference type="ARBA" id="ARBA00022670"/>
    </source>
</evidence>
<sequence>MRLILLLPVLPLAFAAPILTPRAGQVIPGKYIIKMKSDAAQELLDEALSFLECEADHVYGFGDFKGFAGQLSDSLVQLIAALPGVDYVEKDAIVKYASYVSEPGAPWGLGRISHVNKGNTTYIYDTTAGSGTCSYVLDTGIYTDHPEFEGRATFLANYVGDGNNTDGNGHGTHVAGTIGSKTYGVAKKTMLYAVKVLDASGSGTNSGIIAGILFAANDQKTRSCANGAVCNMSFGGGKSTAVNAATADAVSAGLFVAVAAGNMGVDAGNYSPASEPSACTVGGTDINDAMARYSNYGSAIDILAPGVDVISTWNNGGTATMSGTSTATPHISGLGAYLLAFEGVMTPAALCSRIQTLANKNMITGLHIGTVNYLAFNGNPSG</sequence>
<dbReference type="AlphaFoldDB" id="A0A8E2JEW8"/>
<dbReference type="InterPro" id="IPR050131">
    <property type="entry name" value="Peptidase_S8_subtilisin-like"/>
</dbReference>
<dbReference type="OrthoDB" id="206201at2759"/>
<dbReference type="GO" id="GO:0004252">
    <property type="term" value="F:serine-type endopeptidase activity"/>
    <property type="evidence" value="ECO:0007669"/>
    <property type="project" value="UniProtKB-UniRule"/>
</dbReference>
<keyword evidence="4 6" id="KW-0378">Hydrolase</keyword>
<keyword evidence="2 6" id="KW-0645">Protease</keyword>
<evidence type="ECO:0000256" key="4">
    <source>
        <dbReference type="ARBA" id="ARBA00022801"/>
    </source>
</evidence>
<feature type="active site" description="Charge relay system" evidence="6">
    <location>
        <position position="170"/>
    </location>
</feature>
<protein>
    <submittedName>
        <fullName evidence="11">Subtilisin-like serine protease-like protein PR1A</fullName>
    </submittedName>
</protein>
<dbReference type="Proteomes" id="UP000250266">
    <property type="component" value="Unassembled WGS sequence"/>
</dbReference>
<dbReference type="InterPro" id="IPR015500">
    <property type="entry name" value="Peptidase_S8_subtilisin-rel"/>
</dbReference>
<keyword evidence="12" id="KW-1185">Reference proteome</keyword>
<dbReference type="InterPro" id="IPR036852">
    <property type="entry name" value="Peptidase_S8/S53_dom_sf"/>
</dbReference>
<dbReference type="PRINTS" id="PR00723">
    <property type="entry name" value="SUBTILISIN"/>
</dbReference>
<dbReference type="PANTHER" id="PTHR43806:SF58">
    <property type="entry name" value="ALKALINE PROTEASE 1-RELATED"/>
    <property type="match status" value="1"/>
</dbReference>
<dbReference type="PROSITE" id="PS00138">
    <property type="entry name" value="SUBTILASE_SER"/>
    <property type="match status" value="1"/>
</dbReference>
<reference evidence="11 12" key="1">
    <citation type="journal article" date="2016" name="Nat. Commun.">
        <title>Ectomycorrhizal ecology is imprinted in the genome of the dominant symbiotic fungus Cenococcum geophilum.</title>
        <authorList>
            <consortium name="DOE Joint Genome Institute"/>
            <person name="Peter M."/>
            <person name="Kohler A."/>
            <person name="Ohm R.A."/>
            <person name="Kuo A."/>
            <person name="Krutzmann J."/>
            <person name="Morin E."/>
            <person name="Arend M."/>
            <person name="Barry K.W."/>
            <person name="Binder M."/>
            <person name="Choi C."/>
            <person name="Clum A."/>
            <person name="Copeland A."/>
            <person name="Grisel N."/>
            <person name="Haridas S."/>
            <person name="Kipfer T."/>
            <person name="LaButti K."/>
            <person name="Lindquist E."/>
            <person name="Lipzen A."/>
            <person name="Maire R."/>
            <person name="Meier B."/>
            <person name="Mihaltcheva S."/>
            <person name="Molinier V."/>
            <person name="Murat C."/>
            <person name="Poggeler S."/>
            <person name="Quandt C.A."/>
            <person name="Sperisen C."/>
            <person name="Tritt A."/>
            <person name="Tisserant E."/>
            <person name="Crous P.W."/>
            <person name="Henrissat B."/>
            <person name="Nehls U."/>
            <person name="Egli S."/>
            <person name="Spatafora J.W."/>
            <person name="Grigoriev I.V."/>
            <person name="Martin F.M."/>
        </authorList>
    </citation>
    <scope>NUCLEOTIDE SEQUENCE [LARGE SCALE GENOMIC DNA]</scope>
    <source>
        <strain evidence="11 12">CBS 459.81</strain>
    </source>
</reference>
<dbReference type="GO" id="GO:0006508">
    <property type="term" value="P:proteolysis"/>
    <property type="evidence" value="ECO:0007669"/>
    <property type="project" value="UniProtKB-KW"/>
</dbReference>
<dbReference type="CDD" id="cd04077">
    <property type="entry name" value="Peptidases_S8_PCSK9_ProteinaseK_like"/>
    <property type="match status" value="1"/>
</dbReference>
<dbReference type="InterPro" id="IPR000209">
    <property type="entry name" value="Peptidase_S8/S53_dom"/>
</dbReference>
<feature type="active site" description="Charge relay system" evidence="6">
    <location>
        <position position="138"/>
    </location>
</feature>
<keyword evidence="3 8" id="KW-0732">Signal</keyword>
<evidence type="ECO:0000256" key="1">
    <source>
        <dbReference type="ARBA" id="ARBA00011073"/>
    </source>
</evidence>
<dbReference type="FunFam" id="3.40.50.200:FF:000014">
    <property type="entry name" value="Proteinase K"/>
    <property type="match status" value="1"/>
</dbReference>
<feature type="chain" id="PRO_5034461131" evidence="8">
    <location>
        <begin position="16"/>
        <end position="382"/>
    </location>
</feature>
<dbReference type="Pfam" id="PF00082">
    <property type="entry name" value="Peptidase_S8"/>
    <property type="match status" value="1"/>
</dbReference>
<accession>A0A8E2JEW8</accession>
<dbReference type="PROSITE" id="PS00137">
    <property type="entry name" value="SUBTILASE_HIS"/>
    <property type="match status" value="1"/>
</dbReference>
<evidence type="ECO:0000259" key="10">
    <source>
        <dbReference type="Pfam" id="PF05922"/>
    </source>
</evidence>
<evidence type="ECO:0000259" key="9">
    <source>
        <dbReference type="Pfam" id="PF00082"/>
    </source>
</evidence>
<dbReference type="SUPFAM" id="SSF54897">
    <property type="entry name" value="Protease propeptides/inhibitors"/>
    <property type="match status" value="1"/>
</dbReference>
<dbReference type="GO" id="GO:0005576">
    <property type="term" value="C:extracellular region"/>
    <property type="evidence" value="ECO:0007669"/>
    <property type="project" value="UniProtKB-ARBA"/>
</dbReference>
<dbReference type="InterPro" id="IPR010259">
    <property type="entry name" value="S8pro/Inhibitor_I9"/>
</dbReference>
<dbReference type="Pfam" id="PF05922">
    <property type="entry name" value="Inhibitor_I9"/>
    <property type="match status" value="1"/>
</dbReference>
<gene>
    <name evidence="11" type="ORF">K432DRAFT_298379</name>
</gene>
<dbReference type="InterPro" id="IPR023827">
    <property type="entry name" value="Peptidase_S8_Asp-AS"/>
</dbReference>
<evidence type="ECO:0000313" key="11">
    <source>
        <dbReference type="EMBL" id="OCK80105.1"/>
    </source>
</evidence>
<feature type="domain" description="Inhibitor I9" evidence="10">
    <location>
        <begin position="31"/>
        <end position="96"/>
    </location>
</feature>
<evidence type="ECO:0000313" key="12">
    <source>
        <dbReference type="Proteomes" id="UP000250266"/>
    </source>
</evidence>
<dbReference type="InterPro" id="IPR037045">
    <property type="entry name" value="S8pro/Inhibitor_I9_sf"/>
</dbReference>
<feature type="signal peptide" evidence="8">
    <location>
        <begin position="1"/>
        <end position="15"/>
    </location>
</feature>
<comment type="similarity">
    <text evidence="1 6 7">Belongs to the peptidase S8 family.</text>
</comment>
<feature type="active site" description="Charge relay system" evidence="6">
    <location>
        <position position="325"/>
    </location>
</feature>
<dbReference type="Gene3D" id="3.40.50.200">
    <property type="entry name" value="Peptidase S8/S53 domain"/>
    <property type="match status" value="1"/>
</dbReference>
<evidence type="ECO:0000256" key="8">
    <source>
        <dbReference type="SAM" id="SignalP"/>
    </source>
</evidence>
<organism evidence="11 12">
    <name type="scientific">Lepidopterella palustris CBS 459.81</name>
    <dbReference type="NCBI Taxonomy" id="1314670"/>
    <lineage>
        <taxon>Eukaryota</taxon>
        <taxon>Fungi</taxon>
        <taxon>Dikarya</taxon>
        <taxon>Ascomycota</taxon>
        <taxon>Pezizomycotina</taxon>
        <taxon>Dothideomycetes</taxon>
        <taxon>Pleosporomycetidae</taxon>
        <taxon>Mytilinidiales</taxon>
        <taxon>Argynnaceae</taxon>
        <taxon>Lepidopterella</taxon>
    </lineage>
</organism>
<dbReference type="PROSITE" id="PS00136">
    <property type="entry name" value="SUBTILASE_ASP"/>
    <property type="match status" value="1"/>
</dbReference>
<dbReference type="PROSITE" id="PS51892">
    <property type="entry name" value="SUBTILASE"/>
    <property type="match status" value="1"/>
</dbReference>
<dbReference type="InterPro" id="IPR034193">
    <property type="entry name" value="PCSK9_ProteinaseK-like"/>
</dbReference>
<evidence type="ECO:0000256" key="3">
    <source>
        <dbReference type="ARBA" id="ARBA00022729"/>
    </source>
</evidence>
<feature type="domain" description="Peptidase S8/S53" evidence="9">
    <location>
        <begin position="136"/>
        <end position="359"/>
    </location>
</feature>
<dbReference type="InterPro" id="IPR022398">
    <property type="entry name" value="Peptidase_S8_His-AS"/>
</dbReference>
<dbReference type="SUPFAM" id="SSF52743">
    <property type="entry name" value="Subtilisin-like"/>
    <property type="match status" value="1"/>
</dbReference>
<evidence type="ECO:0000256" key="6">
    <source>
        <dbReference type="PROSITE-ProRule" id="PRU01240"/>
    </source>
</evidence>
<keyword evidence="5 6" id="KW-0720">Serine protease</keyword>
<proteinExistence type="inferred from homology"/>
<name>A0A8E2JEW8_9PEZI</name>
<dbReference type="EMBL" id="KV744974">
    <property type="protein sequence ID" value="OCK80105.1"/>
    <property type="molecule type" value="Genomic_DNA"/>
</dbReference>
<dbReference type="PANTHER" id="PTHR43806">
    <property type="entry name" value="PEPTIDASE S8"/>
    <property type="match status" value="1"/>
</dbReference>